<name>A0AA38M705_9CUCU</name>
<reference evidence="1" key="1">
    <citation type="journal article" date="2023" name="G3 (Bethesda)">
        <title>Whole genome assemblies of Zophobas morio and Tenebrio molitor.</title>
        <authorList>
            <person name="Kaur S."/>
            <person name="Stinson S.A."/>
            <person name="diCenzo G.C."/>
        </authorList>
    </citation>
    <scope>NUCLEOTIDE SEQUENCE</scope>
    <source>
        <strain evidence="1">QUZm001</strain>
    </source>
</reference>
<gene>
    <name evidence="1" type="ORF">Zmor_023123</name>
</gene>
<sequence length="96" mass="10741">MSLRSIYVRSVVAAINCRRDQLSPRSIVACDQLCCDELFAINCRAISWLRPVVVESHCGLQVGHPMTRSPLWIGSQAKCKTPPHFLGLRTAYPSTR</sequence>
<evidence type="ECO:0000313" key="2">
    <source>
        <dbReference type="Proteomes" id="UP001168821"/>
    </source>
</evidence>
<dbReference type="AlphaFoldDB" id="A0AA38M705"/>
<dbReference type="EMBL" id="JALNTZ010000007">
    <property type="protein sequence ID" value="KAJ3645473.1"/>
    <property type="molecule type" value="Genomic_DNA"/>
</dbReference>
<keyword evidence="2" id="KW-1185">Reference proteome</keyword>
<comment type="caution">
    <text evidence="1">The sequence shown here is derived from an EMBL/GenBank/DDBJ whole genome shotgun (WGS) entry which is preliminary data.</text>
</comment>
<dbReference type="Proteomes" id="UP001168821">
    <property type="component" value="Unassembled WGS sequence"/>
</dbReference>
<proteinExistence type="predicted"/>
<protein>
    <submittedName>
        <fullName evidence="1">Uncharacterized protein</fullName>
    </submittedName>
</protein>
<organism evidence="1 2">
    <name type="scientific">Zophobas morio</name>
    <dbReference type="NCBI Taxonomy" id="2755281"/>
    <lineage>
        <taxon>Eukaryota</taxon>
        <taxon>Metazoa</taxon>
        <taxon>Ecdysozoa</taxon>
        <taxon>Arthropoda</taxon>
        <taxon>Hexapoda</taxon>
        <taxon>Insecta</taxon>
        <taxon>Pterygota</taxon>
        <taxon>Neoptera</taxon>
        <taxon>Endopterygota</taxon>
        <taxon>Coleoptera</taxon>
        <taxon>Polyphaga</taxon>
        <taxon>Cucujiformia</taxon>
        <taxon>Tenebrionidae</taxon>
        <taxon>Zophobas</taxon>
    </lineage>
</organism>
<evidence type="ECO:0000313" key="1">
    <source>
        <dbReference type="EMBL" id="KAJ3645473.1"/>
    </source>
</evidence>
<accession>A0AA38M705</accession>